<dbReference type="AlphaFoldDB" id="A0A975B5J2"/>
<reference evidence="1" key="1">
    <citation type="journal article" date="2021" name="Microb. Physiol.">
        <title>Proteogenomic Insights into the Physiology of Marine, Sulfate-Reducing, Filamentous Desulfonema limicola and Desulfonema magnum.</title>
        <authorList>
            <person name="Schnaars V."/>
            <person name="Wohlbrand L."/>
            <person name="Scheve S."/>
            <person name="Hinrichs C."/>
            <person name="Reinhardt R."/>
            <person name="Rabus R."/>
        </authorList>
    </citation>
    <scope>NUCLEOTIDE SEQUENCE</scope>
    <source>
        <strain evidence="1">5ac10</strain>
    </source>
</reference>
<name>A0A975B5J2_9BACT</name>
<proteinExistence type="predicted"/>
<keyword evidence="2" id="KW-1185">Reference proteome</keyword>
<gene>
    <name evidence="1" type="ORF">dnl_14440</name>
</gene>
<dbReference type="Proteomes" id="UP000663720">
    <property type="component" value="Chromosome"/>
</dbReference>
<evidence type="ECO:0008006" key="3">
    <source>
        <dbReference type="Google" id="ProtNLM"/>
    </source>
</evidence>
<dbReference type="KEGG" id="dli:dnl_14440"/>
<sequence>MTQESHDHNFKNLLLDFPTQALEWILPDTLNQFGSIQDIIFIRQEPKKYKLSDSHLALDMPILFNFEKRQVLLWLVEFQEEKYKFSIYRLLHYTTDMKEAFPNALLIPTVLFTDRVKWRKDVERELHSSFNNRTFLHFEYVKIKLFDYNARDYYNSNNPLVRILLPKMNYRSEERGQVIREAYKGLYQLTNSALFEKYTDFIDAYAEVSEDERECLYHELIEHKETSMLAQYIRDKGIHQGQMGLLCKQFSRKFNIAPEMFAYHLKNLNPNAVTELGERIFEWESFEQIKEWIKSRKTEQ</sequence>
<dbReference type="PANTHER" id="PTHR35586:SF1">
    <property type="entry name" value="SLL1691 PROTEIN"/>
    <property type="match status" value="1"/>
</dbReference>
<dbReference type="RefSeq" id="WP_207690964.1">
    <property type="nucleotide sequence ID" value="NZ_CP061799.1"/>
</dbReference>
<evidence type="ECO:0000313" key="2">
    <source>
        <dbReference type="Proteomes" id="UP000663720"/>
    </source>
</evidence>
<accession>A0A975B5J2</accession>
<dbReference type="PANTHER" id="PTHR35586">
    <property type="entry name" value="SLL1691 PROTEIN"/>
    <property type="match status" value="1"/>
</dbReference>
<evidence type="ECO:0000313" key="1">
    <source>
        <dbReference type="EMBL" id="QTA79190.1"/>
    </source>
</evidence>
<protein>
    <recommendedName>
        <fullName evidence="3">DUF4351 domain-containing protein</fullName>
    </recommendedName>
</protein>
<organism evidence="1 2">
    <name type="scientific">Desulfonema limicola</name>
    <dbReference type="NCBI Taxonomy" id="45656"/>
    <lineage>
        <taxon>Bacteria</taxon>
        <taxon>Pseudomonadati</taxon>
        <taxon>Thermodesulfobacteriota</taxon>
        <taxon>Desulfobacteria</taxon>
        <taxon>Desulfobacterales</taxon>
        <taxon>Desulfococcaceae</taxon>
        <taxon>Desulfonema</taxon>
    </lineage>
</organism>
<dbReference type="EMBL" id="CP061799">
    <property type="protein sequence ID" value="QTA79190.1"/>
    <property type="molecule type" value="Genomic_DNA"/>
</dbReference>